<keyword evidence="1" id="KW-1133">Transmembrane helix</keyword>
<keyword evidence="1" id="KW-0472">Membrane</keyword>
<comment type="caution">
    <text evidence="2">The sequence shown here is derived from an EMBL/GenBank/DDBJ whole genome shotgun (WGS) entry which is preliminary data.</text>
</comment>
<feature type="non-terminal residue" evidence="2">
    <location>
        <position position="1"/>
    </location>
</feature>
<sequence length="139" mass="15138">VPRVGQTEVGTSWVLLLPPQQEQVRALAPDTLTTACIVGIVFGVLLSITAILGVGVFLVWQRRAVNRPKVLGSDRAYAGSDSGGYIDDQLRVSYVNSQADTPKGSPEDLISLDNDSFLNSLESMTIQNLWTDNIRHTKL</sequence>
<gene>
    <name evidence="2" type="ORF">OTU49_014317</name>
</gene>
<accession>A0AAW0VQ84</accession>
<protein>
    <submittedName>
        <fullName evidence="2">Uncharacterized protein</fullName>
    </submittedName>
</protein>
<reference evidence="2 3" key="1">
    <citation type="journal article" date="2024" name="BMC Genomics">
        <title>Genome assembly of redclaw crayfish (Cherax quadricarinatus) provides insights into its immune adaptation and hypoxia tolerance.</title>
        <authorList>
            <person name="Liu Z."/>
            <person name="Zheng J."/>
            <person name="Li H."/>
            <person name="Fang K."/>
            <person name="Wang S."/>
            <person name="He J."/>
            <person name="Zhou D."/>
            <person name="Weng S."/>
            <person name="Chi M."/>
            <person name="Gu Z."/>
            <person name="He J."/>
            <person name="Li F."/>
            <person name="Wang M."/>
        </authorList>
    </citation>
    <scope>NUCLEOTIDE SEQUENCE [LARGE SCALE GENOMIC DNA]</scope>
    <source>
        <strain evidence="2">ZL_2023a</strain>
    </source>
</reference>
<dbReference type="EMBL" id="JARKIK010003375">
    <property type="protein sequence ID" value="KAK8718990.1"/>
    <property type="molecule type" value="Genomic_DNA"/>
</dbReference>
<feature type="transmembrane region" description="Helical" evidence="1">
    <location>
        <begin position="32"/>
        <end position="60"/>
    </location>
</feature>
<evidence type="ECO:0000313" key="2">
    <source>
        <dbReference type="EMBL" id="KAK8718990.1"/>
    </source>
</evidence>
<keyword evidence="1" id="KW-0812">Transmembrane</keyword>
<dbReference type="EMBL" id="JARKIK010003375">
    <property type="protein sequence ID" value="KAK8718989.1"/>
    <property type="molecule type" value="Genomic_DNA"/>
</dbReference>
<organism evidence="2 3">
    <name type="scientific">Cherax quadricarinatus</name>
    <name type="common">Australian red claw crayfish</name>
    <dbReference type="NCBI Taxonomy" id="27406"/>
    <lineage>
        <taxon>Eukaryota</taxon>
        <taxon>Metazoa</taxon>
        <taxon>Ecdysozoa</taxon>
        <taxon>Arthropoda</taxon>
        <taxon>Crustacea</taxon>
        <taxon>Multicrustacea</taxon>
        <taxon>Malacostraca</taxon>
        <taxon>Eumalacostraca</taxon>
        <taxon>Eucarida</taxon>
        <taxon>Decapoda</taxon>
        <taxon>Pleocyemata</taxon>
        <taxon>Astacidea</taxon>
        <taxon>Parastacoidea</taxon>
        <taxon>Parastacidae</taxon>
        <taxon>Cherax</taxon>
    </lineage>
</organism>
<dbReference type="Proteomes" id="UP001445076">
    <property type="component" value="Unassembled WGS sequence"/>
</dbReference>
<evidence type="ECO:0000313" key="3">
    <source>
        <dbReference type="Proteomes" id="UP001445076"/>
    </source>
</evidence>
<proteinExistence type="predicted"/>
<dbReference type="EMBL" id="JARKIK010003375">
    <property type="protein sequence ID" value="KAK8718988.1"/>
    <property type="molecule type" value="Genomic_DNA"/>
</dbReference>
<dbReference type="EMBL" id="JARKIK010003375">
    <property type="protein sequence ID" value="KAK8718991.1"/>
    <property type="molecule type" value="Genomic_DNA"/>
</dbReference>
<dbReference type="EMBL" id="JARKIK010003375">
    <property type="protein sequence ID" value="KAK8718992.1"/>
    <property type="molecule type" value="Genomic_DNA"/>
</dbReference>
<keyword evidence="3" id="KW-1185">Reference proteome</keyword>
<name>A0AAW0VQ84_CHEQU</name>
<dbReference type="AlphaFoldDB" id="A0AAW0VQ84"/>
<reference evidence="2" key="2">
    <citation type="submission" date="2024-01" db="EMBL/GenBank/DDBJ databases">
        <authorList>
            <person name="He J."/>
            <person name="Wang M."/>
            <person name="Zheng J."/>
            <person name="Liu Z."/>
        </authorList>
    </citation>
    <scope>NUCLEOTIDE SEQUENCE</scope>
    <source>
        <strain evidence="2">ZL_2023a</strain>
        <tissue evidence="2">Muscle</tissue>
    </source>
</reference>
<evidence type="ECO:0000256" key="1">
    <source>
        <dbReference type="SAM" id="Phobius"/>
    </source>
</evidence>